<dbReference type="EMBL" id="JAHRID010000007">
    <property type="protein sequence ID" value="MBV2130409.1"/>
    <property type="molecule type" value="Genomic_DNA"/>
</dbReference>
<evidence type="ECO:0000256" key="1">
    <source>
        <dbReference type="ARBA" id="ARBA00022448"/>
    </source>
</evidence>
<dbReference type="PANTHER" id="PTHR42939">
    <property type="entry name" value="ABC TRANSPORTER ATP-BINDING PROTEIN ALBC-RELATED"/>
    <property type="match status" value="1"/>
</dbReference>
<evidence type="ECO:0000256" key="2">
    <source>
        <dbReference type="ARBA" id="ARBA00022741"/>
    </source>
</evidence>
<gene>
    <name evidence="5" type="ORF">KQY15_15040</name>
</gene>
<keyword evidence="1" id="KW-0813">Transport</keyword>
<dbReference type="InterPro" id="IPR003593">
    <property type="entry name" value="AAA+_ATPase"/>
</dbReference>
<keyword evidence="2" id="KW-0547">Nucleotide-binding</keyword>
<dbReference type="InterPro" id="IPR003439">
    <property type="entry name" value="ABC_transporter-like_ATP-bd"/>
</dbReference>
<protein>
    <submittedName>
        <fullName evidence="5">ABC transporter ATP-binding protein</fullName>
    </submittedName>
</protein>
<evidence type="ECO:0000313" key="6">
    <source>
        <dbReference type="Proteomes" id="UP000704611"/>
    </source>
</evidence>
<organism evidence="5 6">
    <name type="scientific">Arsukibacterium indicum</name>
    <dbReference type="NCBI Taxonomy" id="2848612"/>
    <lineage>
        <taxon>Bacteria</taxon>
        <taxon>Pseudomonadati</taxon>
        <taxon>Pseudomonadota</taxon>
        <taxon>Gammaproteobacteria</taxon>
        <taxon>Chromatiales</taxon>
        <taxon>Chromatiaceae</taxon>
        <taxon>Arsukibacterium</taxon>
    </lineage>
</organism>
<reference evidence="5 6" key="1">
    <citation type="submission" date="2021-06" db="EMBL/GenBank/DDBJ databases">
        <title>Rheinheimera indica sp. nov., isolated from deep-sea sediment.</title>
        <authorList>
            <person name="Wang Z."/>
            <person name="Zhang X.-Y."/>
        </authorList>
    </citation>
    <scope>NUCLEOTIDE SEQUENCE [LARGE SCALE GENOMIC DNA]</scope>
    <source>
        <strain evidence="5 6">SM2107</strain>
    </source>
</reference>
<dbReference type="PANTHER" id="PTHR42939:SF1">
    <property type="entry name" value="ABC TRANSPORTER ATP-BINDING PROTEIN ALBC-RELATED"/>
    <property type="match status" value="1"/>
</dbReference>
<keyword evidence="6" id="KW-1185">Reference proteome</keyword>
<dbReference type="GO" id="GO:0005524">
    <property type="term" value="F:ATP binding"/>
    <property type="evidence" value="ECO:0007669"/>
    <property type="project" value="UniProtKB-KW"/>
</dbReference>
<accession>A0ABS6MNM9</accession>
<dbReference type="PROSITE" id="PS00211">
    <property type="entry name" value="ABC_TRANSPORTER_1"/>
    <property type="match status" value="1"/>
</dbReference>
<feature type="domain" description="ABC transporter" evidence="4">
    <location>
        <begin position="6"/>
        <end position="233"/>
    </location>
</feature>
<proteinExistence type="predicted"/>
<comment type="caution">
    <text evidence="5">The sequence shown here is derived from an EMBL/GenBank/DDBJ whole genome shotgun (WGS) entry which is preliminary data.</text>
</comment>
<dbReference type="Pfam" id="PF00005">
    <property type="entry name" value="ABC_tran"/>
    <property type="match status" value="1"/>
</dbReference>
<dbReference type="RefSeq" id="WP_217670597.1">
    <property type="nucleotide sequence ID" value="NZ_JAHRID010000007.1"/>
</dbReference>
<dbReference type="PROSITE" id="PS50893">
    <property type="entry name" value="ABC_TRANSPORTER_2"/>
    <property type="match status" value="1"/>
</dbReference>
<sequence length="315" mass="34342">MNNPIIKVTQLVKSYGRHKVLNNISFEINKGETVALIGQNGAGKTTLFSLLCGYLKADSGSMQLLGEQPGSQALFGKVAALPQDAQLDPAFSIGQQLSFYGQLQGLTGREARAETERVLALVDLAAHYHTKAGALSHGMRKRACMAQAFIGSPALILLDEPTAGLDPANALHIRELISDLSQHASFLISSHNIFELERLCNKVLYLQDGQLQQHNAQPNESIAHLSLQLATGKEAAAINSDEVCQQLRQLAGVKEVSAGRNHEYQLSYQPQVVDDFDIRLLQCLAANGWQYKQLSKGKTLEQQLFARKQAATVLS</sequence>
<keyword evidence="3 5" id="KW-0067">ATP-binding</keyword>
<evidence type="ECO:0000313" key="5">
    <source>
        <dbReference type="EMBL" id="MBV2130409.1"/>
    </source>
</evidence>
<dbReference type="InterPro" id="IPR017871">
    <property type="entry name" value="ABC_transporter-like_CS"/>
</dbReference>
<name>A0ABS6MNM9_9GAMM</name>
<evidence type="ECO:0000256" key="3">
    <source>
        <dbReference type="ARBA" id="ARBA00022840"/>
    </source>
</evidence>
<dbReference type="CDD" id="cd03230">
    <property type="entry name" value="ABC_DR_subfamily_A"/>
    <property type="match status" value="1"/>
</dbReference>
<evidence type="ECO:0000259" key="4">
    <source>
        <dbReference type="PROSITE" id="PS50893"/>
    </source>
</evidence>
<dbReference type="SMART" id="SM00382">
    <property type="entry name" value="AAA"/>
    <property type="match status" value="1"/>
</dbReference>
<dbReference type="Proteomes" id="UP000704611">
    <property type="component" value="Unassembled WGS sequence"/>
</dbReference>
<dbReference type="InterPro" id="IPR051782">
    <property type="entry name" value="ABC_Transporter_VariousFunc"/>
</dbReference>